<gene>
    <name evidence="2" type="ORF">XA26_46930</name>
</gene>
<dbReference type="KEGG" id="mft:XA26_46930"/>
<keyword evidence="1" id="KW-1133">Transmembrane helix</keyword>
<proteinExistence type="predicted"/>
<feature type="transmembrane region" description="Helical" evidence="1">
    <location>
        <begin position="117"/>
        <end position="137"/>
    </location>
</feature>
<dbReference type="PATRIC" id="fig|1766.6.peg.4666"/>
<dbReference type="STRING" id="1766.XA26_46930"/>
<protein>
    <submittedName>
        <fullName evidence="2">Uncharacterized protein</fullName>
    </submittedName>
</protein>
<dbReference type="EMBL" id="CP011269">
    <property type="protein sequence ID" value="ALI28493.1"/>
    <property type="molecule type" value="Genomic_DNA"/>
</dbReference>
<evidence type="ECO:0000313" key="3">
    <source>
        <dbReference type="Proteomes" id="UP000057134"/>
    </source>
</evidence>
<accession>A0A0N9XK87</accession>
<feature type="transmembrane region" description="Helical" evidence="1">
    <location>
        <begin position="85"/>
        <end position="105"/>
    </location>
</feature>
<organism evidence="2 3">
    <name type="scientific">Mycolicibacterium fortuitum</name>
    <name type="common">Mycobacterium fortuitum</name>
    <dbReference type="NCBI Taxonomy" id="1766"/>
    <lineage>
        <taxon>Bacteria</taxon>
        <taxon>Bacillati</taxon>
        <taxon>Actinomycetota</taxon>
        <taxon>Actinomycetes</taxon>
        <taxon>Mycobacteriales</taxon>
        <taxon>Mycobacteriaceae</taxon>
        <taxon>Mycolicibacterium</taxon>
    </lineage>
</organism>
<evidence type="ECO:0000313" key="2">
    <source>
        <dbReference type="EMBL" id="ALI28493.1"/>
    </source>
</evidence>
<name>A0A0N9XK87_MYCFO</name>
<keyword evidence="1" id="KW-0812">Transmembrane</keyword>
<evidence type="ECO:0000256" key="1">
    <source>
        <dbReference type="SAM" id="Phobius"/>
    </source>
</evidence>
<reference evidence="2 3" key="1">
    <citation type="journal article" date="2015" name="MBio">
        <title>Enzymatic Degradation of Phenazines Can Generate Energy and Protect Sensitive Organisms from Toxicity.</title>
        <authorList>
            <person name="Costa K.C."/>
            <person name="Bergkessel M."/>
            <person name="Saunders S."/>
            <person name="Korlach J."/>
            <person name="Newman D.K."/>
        </authorList>
    </citation>
    <scope>NUCLEOTIDE SEQUENCE [LARGE SCALE GENOMIC DNA]</scope>
    <source>
        <strain evidence="2 3">CT6</strain>
    </source>
</reference>
<keyword evidence="1" id="KW-0472">Membrane</keyword>
<feature type="transmembrane region" description="Helical" evidence="1">
    <location>
        <begin position="143"/>
        <end position="162"/>
    </location>
</feature>
<keyword evidence="3" id="KW-1185">Reference proteome</keyword>
<sequence length="169" mass="17468">MFGVDLAAAGEQCRRCSTIDTLIAEEPDMTATLNQPLADPTTGAAPHDSLLRFALRADATVCAGVGLLVSMVADQLARVAGLSATAGWVVGAALVGYGALLYVLAAARRIRRVGIGVLTGNVAFALTTVAAIVAGWWRLTGTGTELVLGFVSATAVLAWLQYRGVRRLA</sequence>
<dbReference type="AlphaFoldDB" id="A0A0N9XK87"/>
<dbReference type="Proteomes" id="UP000057134">
    <property type="component" value="Chromosome"/>
</dbReference>